<accession>A0A9Q8SVT6</accession>
<evidence type="ECO:0000256" key="1">
    <source>
        <dbReference type="SAM" id="MobiDB-lite"/>
    </source>
</evidence>
<dbReference type="EMBL" id="CP019477">
    <property type="protein sequence ID" value="UQC84025.1"/>
    <property type="molecule type" value="Genomic_DNA"/>
</dbReference>
<reference evidence="2" key="1">
    <citation type="journal article" date="2021" name="Mol. Plant Microbe Interact.">
        <title>Complete Genome Sequence of the Plant-Pathogenic Fungus Colletotrichum lupini.</title>
        <authorList>
            <person name="Baroncelli R."/>
            <person name="Pensec F."/>
            <person name="Da Lio D."/>
            <person name="Boufleur T."/>
            <person name="Vicente I."/>
            <person name="Sarrocco S."/>
            <person name="Picot A."/>
            <person name="Baraldi E."/>
            <person name="Sukno S."/>
            <person name="Thon M."/>
            <person name="Le Floch G."/>
        </authorList>
    </citation>
    <scope>NUCLEOTIDE SEQUENCE</scope>
    <source>
        <strain evidence="2">IMI 504893</strain>
    </source>
</reference>
<evidence type="ECO:0000313" key="3">
    <source>
        <dbReference type="Proteomes" id="UP000830671"/>
    </source>
</evidence>
<dbReference type="GeneID" id="73343509"/>
<feature type="region of interest" description="Disordered" evidence="1">
    <location>
        <begin position="1"/>
        <end position="30"/>
    </location>
</feature>
<gene>
    <name evidence="2" type="ORF">CLUP02_09521</name>
</gene>
<dbReference type="RefSeq" id="XP_049145643.1">
    <property type="nucleotide sequence ID" value="XM_049288499.1"/>
</dbReference>
<sequence length="111" mass="12179">MFSSPSPIAPEYKDRGSTVTDGCVQRGDRVRLPNSKNAAWDGERVASEYDHAHGSKAPGLPFAFYVIPWSGDDGFLAGQSESSQSQTCLDLKRFRHCQHEYNNASSRSAAL</sequence>
<dbReference type="Proteomes" id="UP000830671">
    <property type="component" value="Chromosome 5"/>
</dbReference>
<protein>
    <submittedName>
        <fullName evidence="2">Uncharacterized protein</fullName>
    </submittedName>
</protein>
<evidence type="ECO:0000313" key="2">
    <source>
        <dbReference type="EMBL" id="UQC84025.1"/>
    </source>
</evidence>
<name>A0A9Q8SVT6_9PEZI</name>
<keyword evidence="3" id="KW-1185">Reference proteome</keyword>
<proteinExistence type="predicted"/>
<dbReference type="KEGG" id="clup:CLUP02_09521"/>
<dbReference type="AlphaFoldDB" id="A0A9Q8SVT6"/>
<organism evidence="2 3">
    <name type="scientific">Colletotrichum lupini</name>
    <dbReference type="NCBI Taxonomy" id="145971"/>
    <lineage>
        <taxon>Eukaryota</taxon>
        <taxon>Fungi</taxon>
        <taxon>Dikarya</taxon>
        <taxon>Ascomycota</taxon>
        <taxon>Pezizomycotina</taxon>
        <taxon>Sordariomycetes</taxon>
        <taxon>Hypocreomycetidae</taxon>
        <taxon>Glomerellales</taxon>
        <taxon>Glomerellaceae</taxon>
        <taxon>Colletotrichum</taxon>
        <taxon>Colletotrichum acutatum species complex</taxon>
    </lineage>
</organism>